<dbReference type="PANTHER" id="PTHR48079:SF7">
    <property type="entry name" value="NAD(P)-BINDING DOMAIN-CONTAINING PROTEIN-RELATED"/>
    <property type="match status" value="1"/>
</dbReference>
<feature type="domain" description="NAD-dependent epimerase/dehydratase" evidence="1">
    <location>
        <begin position="5"/>
        <end position="82"/>
    </location>
</feature>
<dbReference type="SUPFAM" id="SSF51735">
    <property type="entry name" value="NAD(P)-binding Rossmann-fold domains"/>
    <property type="match status" value="1"/>
</dbReference>
<name>A0A6G1H324_9PEZI</name>
<feature type="domain" description="NAD-dependent epimerase/dehydratase" evidence="1">
    <location>
        <begin position="167"/>
        <end position="239"/>
    </location>
</feature>
<dbReference type="OrthoDB" id="2130169at2759"/>
<dbReference type="EMBL" id="ML977151">
    <property type="protein sequence ID" value="KAF1987611.1"/>
    <property type="molecule type" value="Genomic_DNA"/>
</dbReference>
<dbReference type="GO" id="GO:0004029">
    <property type="term" value="F:aldehyde dehydrogenase (NAD+) activity"/>
    <property type="evidence" value="ECO:0007669"/>
    <property type="project" value="TreeGrafter"/>
</dbReference>
<dbReference type="Gene3D" id="3.40.50.720">
    <property type="entry name" value="NAD(P)-binding Rossmann-like Domain"/>
    <property type="match status" value="1"/>
</dbReference>
<dbReference type="AlphaFoldDB" id="A0A6G1H324"/>
<accession>A0A6G1H324</accession>
<keyword evidence="3" id="KW-1185">Reference proteome</keyword>
<evidence type="ECO:0000259" key="1">
    <source>
        <dbReference type="Pfam" id="PF01370"/>
    </source>
</evidence>
<dbReference type="Proteomes" id="UP000800041">
    <property type="component" value="Unassembled WGS sequence"/>
</dbReference>
<sequence>MATKIFLTGVTGYIGGDALDAITTAHPDYSITALVRSPDKGAKVAQKYVSVRLVYGDLDSKDVIEEEAAKADIVCHFADCDHEPSANAIIAGLAKGHDKSKPGWFIHTSGTGILEVDDLLRETYGTSAEKVYDDWDGIKQCITLPDQAWHRNVDKIVLAGPEKSCGAVKTAIVCPPTIYGPGRGPDKGRSDQVYKMAEAVMKRGKGFMVGEGKNRWTQIHVHDLSSLYLLLVEAAAEGGGKATWDQEGYYFAENGEYYWGDMAKAVAKEVKKQGFIKTDEMDSVSKDEVNEIMPAGIAKWGMNSRCKAIRGRKLFGWTPKGKSLMEELPGIVEGEARVLGLKKGHAEVATGDA</sequence>
<dbReference type="Pfam" id="PF01370">
    <property type="entry name" value="Epimerase"/>
    <property type="match status" value="2"/>
</dbReference>
<protein>
    <submittedName>
        <fullName evidence="2">NAD(P)-binding protein</fullName>
    </submittedName>
</protein>
<dbReference type="GO" id="GO:0005737">
    <property type="term" value="C:cytoplasm"/>
    <property type="evidence" value="ECO:0007669"/>
    <property type="project" value="TreeGrafter"/>
</dbReference>
<evidence type="ECO:0000313" key="2">
    <source>
        <dbReference type="EMBL" id="KAF1987611.1"/>
    </source>
</evidence>
<evidence type="ECO:0000313" key="3">
    <source>
        <dbReference type="Proteomes" id="UP000800041"/>
    </source>
</evidence>
<dbReference type="InterPro" id="IPR036291">
    <property type="entry name" value="NAD(P)-bd_dom_sf"/>
</dbReference>
<organism evidence="2 3">
    <name type="scientific">Aulographum hederae CBS 113979</name>
    <dbReference type="NCBI Taxonomy" id="1176131"/>
    <lineage>
        <taxon>Eukaryota</taxon>
        <taxon>Fungi</taxon>
        <taxon>Dikarya</taxon>
        <taxon>Ascomycota</taxon>
        <taxon>Pezizomycotina</taxon>
        <taxon>Dothideomycetes</taxon>
        <taxon>Pleosporomycetidae</taxon>
        <taxon>Aulographales</taxon>
        <taxon>Aulographaceae</taxon>
    </lineage>
</organism>
<dbReference type="PANTHER" id="PTHR48079">
    <property type="entry name" value="PROTEIN YEEZ"/>
    <property type="match status" value="1"/>
</dbReference>
<reference evidence="2" key="1">
    <citation type="journal article" date="2020" name="Stud. Mycol.">
        <title>101 Dothideomycetes genomes: a test case for predicting lifestyles and emergence of pathogens.</title>
        <authorList>
            <person name="Haridas S."/>
            <person name="Albert R."/>
            <person name="Binder M."/>
            <person name="Bloem J."/>
            <person name="Labutti K."/>
            <person name="Salamov A."/>
            <person name="Andreopoulos B."/>
            <person name="Baker S."/>
            <person name="Barry K."/>
            <person name="Bills G."/>
            <person name="Bluhm B."/>
            <person name="Cannon C."/>
            <person name="Castanera R."/>
            <person name="Culley D."/>
            <person name="Daum C."/>
            <person name="Ezra D."/>
            <person name="Gonzalez J."/>
            <person name="Henrissat B."/>
            <person name="Kuo A."/>
            <person name="Liang C."/>
            <person name="Lipzen A."/>
            <person name="Lutzoni F."/>
            <person name="Magnuson J."/>
            <person name="Mondo S."/>
            <person name="Nolan M."/>
            <person name="Ohm R."/>
            <person name="Pangilinan J."/>
            <person name="Park H.-J."/>
            <person name="Ramirez L."/>
            <person name="Alfaro M."/>
            <person name="Sun H."/>
            <person name="Tritt A."/>
            <person name="Yoshinaga Y."/>
            <person name="Zwiers L.-H."/>
            <person name="Turgeon B."/>
            <person name="Goodwin S."/>
            <person name="Spatafora J."/>
            <person name="Crous P."/>
            <person name="Grigoriev I."/>
        </authorList>
    </citation>
    <scope>NUCLEOTIDE SEQUENCE</scope>
    <source>
        <strain evidence="2">CBS 113979</strain>
    </source>
</reference>
<gene>
    <name evidence="2" type="ORF">K402DRAFT_403311</name>
</gene>
<proteinExistence type="predicted"/>
<dbReference type="InterPro" id="IPR001509">
    <property type="entry name" value="Epimerase_deHydtase"/>
</dbReference>
<dbReference type="InterPro" id="IPR051783">
    <property type="entry name" value="NAD(P)-dependent_oxidoreduct"/>
</dbReference>